<dbReference type="GO" id="GO:0009252">
    <property type="term" value="P:peptidoglycan biosynthetic process"/>
    <property type="evidence" value="ECO:0007669"/>
    <property type="project" value="UniProtKB-UniRule"/>
</dbReference>
<feature type="binding site" evidence="12">
    <location>
        <position position="184"/>
    </location>
    <ligand>
        <name>UDP-N-acetyl-alpha-D-muramoyl-L-alanyl-D-glutamate</name>
        <dbReference type="ChEBI" id="CHEBI:83900"/>
    </ligand>
</feature>
<dbReference type="STRING" id="1321606.SAMD00020551_1253"/>
<evidence type="ECO:0000256" key="13">
    <source>
        <dbReference type="RuleBase" id="RU004135"/>
    </source>
</evidence>
<dbReference type="NCBIfam" id="NF001126">
    <property type="entry name" value="PRK00139.1-4"/>
    <property type="match status" value="1"/>
</dbReference>
<name>A0A0A8WZF7_MESS1</name>
<comment type="caution">
    <text evidence="12">Lacks conserved residue(s) required for the propagation of feature annotation.</text>
</comment>
<dbReference type="Pfam" id="PF01225">
    <property type="entry name" value="Mur_ligase"/>
    <property type="match status" value="1"/>
</dbReference>
<feature type="binding site" evidence="12">
    <location>
        <begin position="110"/>
        <end position="116"/>
    </location>
    <ligand>
        <name>ATP</name>
        <dbReference type="ChEBI" id="CHEBI:30616"/>
    </ligand>
</feature>
<dbReference type="GO" id="GO:0071555">
    <property type="term" value="P:cell wall organization"/>
    <property type="evidence" value="ECO:0007669"/>
    <property type="project" value="UniProtKB-KW"/>
</dbReference>
<keyword evidence="3 12" id="KW-0963">Cytoplasm</keyword>
<proteinExistence type="inferred from homology"/>
<organism evidence="17 18">
    <name type="scientific">Mesobacillus selenatarsenatis (strain DSM 18680 / JCM 14380 / FERM P-15431 / SF-1)</name>
    <dbReference type="NCBI Taxonomy" id="1321606"/>
    <lineage>
        <taxon>Bacteria</taxon>
        <taxon>Bacillati</taxon>
        <taxon>Bacillota</taxon>
        <taxon>Bacilli</taxon>
        <taxon>Bacillales</taxon>
        <taxon>Bacillaceae</taxon>
        <taxon>Mesobacillus</taxon>
    </lineage>
</organism>
<dbReference type="GO" id="GO:0005524">
    <property type="term" value="F:ATP binding"/>
    <property type="evidence" value="ECO:0007669"/>
    <property type="project" value="UniProtKB-UniRule"/>
</dbReference>
<dbReference type="GO" id="GO:0008360">
    <property type="term" value="P:regulation of cell shape"/>
    <property type="evidence" value="ECO:0007669"/>
    <property type="project" value="UniProtKB-KW"/>
</dbReference>
<evidence type="ECO:0000259" key="15">
    <source>
        <dbReference type="Pfam" id="PF02875"/>
    </source>
</evidence>
<dbReference type="Gene3D" id="3.40.1190.10">
    <property type="entry name" value="Mur-like, catalytic domain"/>
    <property type="match status" value="1"/>
</dbReference>
<dbReference type="SUPFAM" id="SSF63418">
    <property type="entry name" value="MurE/MurF N-terminal domain"/>
    <property type="match status" value="1"/>
</dbReference>
<keyword evidence="10 12" id="KW-0131">Cell cycle</keyword>
<dbReference type="Proteomes" id="UP000031014">
    <property type="component" value="Unassembled WGS sequence"/>
</dbReference>
<dbReference type="PANTHER" id="PTHR23135:SF4">
    <property type="entry name" value="UDP-N-ACETYLMURAMOYL-L-ALANYL-D-GLUTAMATE--2,6-DIAMINOPIMELATE LIGASE MURE HOMOLOG, CHLOROPLASTIC"/>
    <property type="match status" value="1"/>
</dbReference>
<dbReference type="Pfam" id="PF08245">
    <property type="entry name" value="Mur_ligase_M"/>
    <property type="match status" value="1"/>
</dbReference>
<dbReference type="InterPro" id="IPR000713">
    <property type="entry name" value="Mur_ligase_N"/>
</dbReference>
<feature type="binding site" evidence="12">
    <location>
        <begin position="152"/>
        <end position="153"/>
    </location>
    <ligand>
        <name>UDP-N-acetyl-alpha-D-muramoyl-L-alanyl-D-glutamate</name>
        <dbReference type="ChEBI" id="CHEBI:83900"/>
    </ligand>
</feature>
<evidence type="ECO:0000256" key="4">
    <source>
        <dbReference type="ARBA" id="ARBA00022598"/>
    </source>
</evidence>
<dbReference type="AlphaFoldDB" id="A0A0A8WZF7"/>
<evidence type="ECO:0000256" key="3">
    <source>
        <dbReference type="ARBA" id="ARBA00022490"/>
    </source>
</evidence>
<dbReference type="InterPro" id="IPR013221">
    <property type="entry name" value="Mur_ligase_cen"/>
</dbReference>
<gene>
    <name evidence="12" type="primary">murE</name>
    <name evidence="17" type="ORF">SAMD00020551_1253</name>
</gene>
<dbReference type="EMBL" id="BASE01000026">
    <property type="protein sequence ID" value="GAM13115.1"/>
    <property type="molecule type" value="Genomic_DNA"/>
</dbReference>
<dbReference type="Gene3D" id="3.90.190.20">
    <property type="entry name" value="Mur ligase, C-terminal domain"/>
    <property type="match status" value="1"/>
</dbReference>
<sequence>MRLTKVLEELGSSLKKYRNDADPNLSGIQMDSRKVRPGDLFVAITGFQIDGHKFINEAIANGAAAVIGENELELSVPYIQVFDSRLALGRAASAFYQHPSRKHTVIGITGTNGKTTVSYILKHILEHAGKSCSLLGTVSYIINNEVYKPSNTTPDALQIQELISKSNDEFVVLEVSSHALKQYRIEGLELDYGLFTNLSHDHLDYHPTIEDYFEAKTLMYNYMKKEGSAVVSRLGEWGDRLDSILKAKEIPVYSIGYDAIHDLKIEDIKLNGESRFDIQMGGITYPLTFPSPGLHNVYNAAMAFLTAVKIGISPDVITKALKSFPGVPGRFEMISHPEGATFIVDYAHTKDAIEYCLQAAQEHEAVKVKHIFGFRGERDKTKREHMIKASAAMSDEFTLTFDDLNGITEEEMANELKELNERFGMNKGRVITDRTLAIREAWENARRGEWILITGKGPEEYQSMYELPTSSDKETLLYLKKLQNKEKVIG</sequence>
<feature type="domain" description="Mur ligase N-terminal catalytic" evidence="14">
    <location>
        <begin position="26"/>
        <end position="96"/>
    </location>
</feature>
<dbReference type="GO" id="GO:0004326">
    <property type="term" value="F:tetrahydrofolylpolyglutamate synthase activity"/>
    <property type="evidence" value="ECO:0007669"/>
    <property type="project" value="InterPro"/>
</dbReference>
<evidence type="ECO:0000256" key="10">
    <source>
        <dbReference type="ARBA" id="ARBA00023306"/>
    </source>
</evidence>
<dbReference type="EC" id="6.3.2.-" evidence="12"/>
<keyword evidence="18" id="KW-1185">Reference proteome</keyword>
<dbReference type="HAMAP" id="MF_00208">
    <property type="entry name" value="MurE"/>
    <property type="match status" value="1"/>
</dbReference>
<evidence type="ECO:0000256" key="12">
    <source>
        <dbReference type="HAMAP-Rule" id="MF_00208"/>
    </source>
</evidence>
<keyword evidence="5 12" id="KW-0132">Cell division</keyword>
<feature type="modified residue" description="N6-carboxylysine" evidence="12">
    <location>
        <position position="216"/>
    </location>
</feature>
<comment type="PTM">
    <text evidence="12">Carboxylation is probably crucial for Mg(2+) binding and, consequently, for the gamma-phosphate positioning of ATP.</text>
</comment>
<dbReference type="NCBIfam" id="TIGR01085">
    <property type="entry name" value="murE"/>
    <property type="match status" value="1"/>
</dbReference>
<dbReference type="InterPro" id="IPR036565">
    <property type="entry name" value="Mur-like_cat_sf"/>
</dbReference>
<comment type="similarity">
    <text evidence="2 12">Belongs to the MurCDEF family. MurE subfamily.</text>
</comment>
<comment type="cofactor">
    <cofactor evidence="12">
        <name>Mg(2+)</name>
        <dbReference type="ChEBI" id="CHEBI:18420"/>
    </cofactor>
</comment>
<evidence type="ECO:0000256" key="2">
    <source>
        <dbReference type="ARBA" id="ARBA00005898"/>
    </source>
</evidence>
<comment type="subcellular location">
    <subcellularLocation>
        <location evidence="12 13">Cytoplasm</location>
    </subcellularLocation>
</comment>
<dbReference type="InterPro" id="IPR018109">
    <property type="entry name" value="Folylpolyglutamate_synth_CS"/>
</dbReference>
<accession>A0A0A8WZF7</accession>
<evidence type="ECO:0000256" key="1">
    <source>
        <dbReference type="ARBA" id="ARBA00004752"/>
    </source>
</evidence>
<feature type="binding site" evidence="12">
    <location>
        <position position="176"/>
    </location>
    <ligand>
        <name>UDP-N-acetyl-alpha-D-muramoyl-L-alanyl-D-glutamate</name>
        <dbReference type="ChEBI" id="CHEBI:83900"/>
    </ligand>
</feature>
<dbReference type="PANTHER" id="PTHR23135">
    <property type="entry name" value="MUR LIGASE FAMILY MEMBER"/>
    <property type="match status" value="1"/>
</dbReference>
<keyword evidence="8 12" id="KW-0133">Cell shape</keyword>
<feature type="domain" description="Mur ligase C-terminal" evidence="15">
    <location>
        <begin position="329"/>
        <end position="457"/>
    </location>
</feature>
<dbReference type="GO" id="GO:0000287">
    <property type="term" value="F:magnesium ion binding"/>
    <property type="evidence" value="ECO:0007669"/>
    <property type="project" value="UniProtKB-UniRule"/>
</dbReference>
<evidence type="ECO:0000259" key="16">
    <source>
        <dbReference type="Pfam" id="PF08245"/>
    </source>
</evidence>
<dbReference type="RefSeq" id="WP_041964990.1">
    <property type="nucleotide sequence ID" value="NZ_BASE01000026.1"/>
</dbReference>
<evidence type="ECO:0000256" key="11">
    <source>
        <dbReference type="ARBA" id="ARBA00023316"/>
    </source>
</evidence>
<dbReference type="OrthoDB" id="9800958at2"/>
<evidence type="ECO:0000256" key="9">
    <source>
        <dbReference type="ARBA" id="ARBA00022984"/>
    </source>
</evidence>
<keyword evidence="6 12" id="KW-0547">Nucleotide-binding</keyword>
<feature type="domain" description="Mur ligase central" evidence="16">
    <location>
        <begin position="108"/>
        <end position="306"/>
    </location>
</feature>
<dbReference type="InterPro" id="IPR036615">
    <property type="entry name" value="Mur_ligase_C_dom_sf"/>
</dbReference>
<dbReference type="InterPro" id="IPR035911">
    <property type="entry name" value="MurE/MurF_N"/>
</dbReference>
<evidence type="ECO:0000256" key="6">
    <source>
        <dbReference type="ARBA" id="ARBA00022741"/>
    </source>
</evidence>
<dbReference type="InterPro" id="IPR004101">
    <property type="entry name" value="Mur_ligase_C"/>
</dbReference>
<keyword evidence="7 12" id="KW-0067">ATP-binding</keyword>
<reference evidence="17 18" key="1">
    <citation type="submission" date="2013-06" db="EMBL/GenBank/DDBJ databases">
        <title>Whole genome shotgun sequence of Bacillus selenatarsenatis SF-1.</title>
        <authorList>
            <person name="Kuroda M."/>
            <person name="Sei K."/>
            <person name="Yamashita M."/>
            <person name="Ike M."/>
        </authorList>
    </citation>
    <scope>NUCLEOTIDE SEQUENCE [LARGE SCALE GENOMIC DNA]</scope>
    <source>
        <strain evidence="17 18">SF-1</strain>
    </source>
</reference>
<dbReference type="Gene3D" id="3.40.1390.10">
    <property type="entry name" value="MurE/MurF, N-terminal domain"/>
    <property type="match status" value="1"/>
</dbReference>
<dbReference type="SUPFAM" id="SSF53244">
    <property type="entry name" value="MurD-like peptide ligases, peptide-binding domain"/>
    <property type="match status" value="1"/>
</dbReference>
<evidence type="ECO:0000313" key="17">
    <source>
        <dbReference type="EMBL" id="GAM13115.1"/>
    </source>
</evidence>
<protein>
    <recommendedName>
        <fullName evidence="12">UDP-N-acetylmuramyl-tripeptide synthetase</fullName>
        <ecNumber evidence="12">6.3.2.-</ecNumber>
    </recommendedName>
    <alternativeName>
        <fullName evidence="12">UDP-MurNAc-tripeptide synthetase</fullName>
    </alternativeName>
</protein>
<comment type="caution">
    <text evidence="17">The sequence shown here is derived from an EMBL/GenBank/DDBJ whole genome shotgun (WGS) entry which is preliminary data.</text>
</comment>
<keyword evidence="4 12" id="KW-0436">Ligase</keyword>
<feature type="binding site" evidence="12">
    <location>
        <position position="182"/>
    </location>
    <ligand>
        <name>UDP-N-acetyl-alpha-D-muramoyl-L-alanyl-D-glutamate</name>
        <dbReference type="ChEBI" id="CHEBI:83900"/>
    </ligand>
</feature>
<keyword evidence="9 12" id="KW-0573">Peptidoglycan synthesis</keyword>
<evidence type="ECO:0000256" key="7">
    <source>
        <dbReference type="ARBA" id="ARBA00022840"/>
    </source>
</evidence>
<feature type="binding site" evidence="12">
    <location>
        <position position="32"/>
    </location>
    <ligand>
        <name>UDP-N-acetyl-alpha-D-muramoyl-L-alanyl-D-glutamate</name>
        <dbReference type="ChEBI" id="CHEBI:83900"/>
    </ligand>
</feature>
<dbReference type="GO" id="GO:0051301">
    <property type="term" value="P:cell division"/>
    <property type="evidence" value="ECO:0007669"/>
    <property type="project" value="UniProtKB-KW"/>
</dbReference>
<evidence type="ECO:0000256" key="5">
    <source>
        <dbReference type="ARBA" id="ARBA00022618"/>
    </source>
</evidence>
<dbReference type="GO" id="GO:0005737">
    <property type="term" value="C:cytoplasm"/>
    <property type="evidence" value="ECO:0007669"/>
    <property type="project" value="UniProtKB-SubCell"/>
</dbReference>
<evidence type="ECO:0000313" key="18">
    <source>
        <dbReference type="Proteomes" id="UP000031014"/>
    </source>
</evidence>
<dbReference type="PROSITE" id="PS01011">
    <property type="entry name" value="FOLYLPOLYGLU_SYNT_1"/>
    <property type="match status" value="1"/>
</dbReference>
<dbReference type="Pfam" id="PF02875">
    <property type="entry name" value="Mur_ligase_C"/>
    <property type="match status" value="1"/>
</dbReference>
<dbReference type="SUPFAM" id="SSF53623">
    <property type="entry name" value="MurD-like peptide ligases, catalytic domain"/>
    <property type="match status" value="1"/>
</dbReference>
<dbReference type="UniPathway" id="UPA00219"/>
<comment type="pathway">
    <text evidence="1 12 13">Cell wall biogenesis; peptidoglycan biosynthesis.</text>
</comment>
<keyword evidence="11 12" id="KW-0961">Cell wall biogenesis/degradation</keyword>
<keyword evidence="12" id="KW-0460">Magnesium</keyword>
<evidence type="ECO:0000259" key="14">
    <source>
        <dbReference type="Pfam" id="PF01225"/>
    </source>
</evidence>
<feature type="binding site" evidence="12">
    <location>
        <position position="151"/>
    </location>
    <ligand>
        <name>UDP-N-acetyl-alpha-D-muramoyl-L-alanyl-D-glutamate</name>
        <dbReference type="ChEBI" id="CHEBI:83900"/>
    </ligand>
</feature>
<evidence type="ECO:0000256" key="8">
    <source>
        <dbReference type="ARBA" id="ARBA00022960"/>
    </source>
</evidence>
<comment type="function">
    <text evidence="12">Catalyzes the addition of an amino acid to the nucleotide precursor UDP-N-acetylmuramoyl-L-alanyl-D-glutamate (UMAG) in the biosynthesis of bacterial cell-wall peptidoglycan.</text>
</comment>
<dbReference type="InterPro" id="IPR005761">
    <property type="entry name" value="UDP-N-AcMur-Glu-dNH2Pim_ligase"/>
</dbReference>